<dbReference type="RefSeq" id="WP_343251799.1">
    <property type="nucleotide sequence ID" value="NZ_HG937516.1"/>
</dbReference>
<dbReference type="Gene3D" id="3.50.50.60">
    <property type="entry name" value="FAD/NAD(P)-binding domain"/>
    <property type="match status" value="2"/>
</dbReference>
<sequence>MFRIDGNQDLYELVIVGAGPGGISAAIYAARANIKVRVVEGSAPGGKMLKTGFVENYPGISKISGPDLGVAMFNQLNELCVPITYSTVSRIDKEGDYFLVYLINGETLITKTVIVATGTNERPMGLANEQKFLTKGISYCAICDGPLFKNQPVAVVGGGNAAVEEAMYLASIAAKVYLIHRRDEFRADPFAVSQMKKMKNIEPFLSYVPNELQGTSNLTAIVIKSVKDASLKTLNVSCVFPYIGSIPATKFLVNLNVLNEDGFIQTDQDCSTKVVGLYGVGDCVVKKYRQISTAISDGTIAALSVKEHLNRIS</sequence>
<dbReference type="Proteomes" id="UP000261764">
    <property type="component" value="Chromosome I"/>
</dbReference>
<dbReference type="NCBIfam" id="TIGR01292">
    <property type="entry name" value="TRX_reduct"/>
    <property type="match status" value="1"/>
</dbReference>
<dbReference type="PROSITE" id="PS00573">
    <property type="entry name" value="PYRIDINE_REDOX_2"/>
    <property type="match status" value="1"/>
</dbReference>
<dbReference type="KEGG" id="mamp:MAMA39_03320"/>
<dbReference type="PANTHER" id="PTHR48105">
    <property type="entry name" value="THIOREDOXIN REDUCTASE 1-RELATED-RELATED"/>
    <property type="match status" value="1"/>
</dbReference>
<keyword evidence="4" id="KW-1015">Disulfide bond</keyword>
<reference evidence="9 10" key="1">
    <citation type="journal article" date="2015" name="Clin. Infect. Dis.">
        <title>Genomic Investigations unmask Mycoplasma amphoriforme, a new respiratory pathogen.</title>
        <authorList>
            <person name="Gillespie S.H."/>
            <person name="Ling C.L."/>
            <person name="Oravcova K."/>
            <person name="Pinheiro M."/>
            <person name="Wells L."/>
            <person name="Bryant J.M."/>
            <person name="McHugh T.D."/>
            <person name="Bebear C."/>
            <person name="Webster D."/>
            <person name="Harris S.R."/>
            <person name="Seth-Smith H.M."/>
            <person name="Thomson N.R."/>
        </authorList>
    </citation>
    <scope>NUCLEOTIDE SEQUENCE [LARGE SCALE GENOMIC DNA]</scope>
    <source>
        <strain evidence="9 10">A39</strain>
    </source>
</reference>
<dbReference type="GO" id="GO:0005737">
    <property type="term" value="C:cytoplasm"/>
    <property type="evidence" value="ECO:0007669"/>
    <property type="project" value="InterPro"/>
</dbReference>
<evidence type="ECO:0000256" key="4">
    <source>
        <dbReference type="ARBA" id="ARBA00023157"/>
    </source>
</evidence>
<evidence type="ECO:0000256" key="7">
    <source>
        <dbReference type="RuleBase" id="RU003881"/>
    </source>
</evidence>
<evidence type="ECO:0000256" key="6">
    <source>
        <dbReference type="RuleBase" id="RU003880"/>
    </source>
</evidence>
<accession>A0A292IIR9</accession>
<dbReference type="InterPro" id="IPR023753">
    <property type="entry name" value="FAD/NAD-binding_dom"/>
</dbReference>
<protein>
    <recommendedName>
        <fullName evidence="6">Thioredoxin reductase</fullName>
        <ecNumber evidence="6">1.8.1.9</ecNumber>
    </recommendedName>
</protein>
<organism evidence="9 10">
    <name type="scientific">Mycoplasma amphoriforme A39</name>
    <dbReference type="NCBI Taxonomy" id="572419"/>
    <lineage>
        <taxon>Bacteria</taxon>
        <taxon>Bacillati</taxon>
        <taxon>Mycoplasmatota</taxon>
        <taxon>Mollicutes</taxon>
        <taxon>Mycoplasmataceae</taxon>
        <taxon>Mycoplasma</taxon>
    </lineage>
</organism>
<comment type="subunit">
    <text evidence="6">Homodimer.</text>
</comment>
<dbReference type="AlphaFoldDB" id="A0A292IIR9"/>
<dbReference type="InterPro" id="IPR036188">
    <property type="entry name" value="FAD/NAD-bd_sf"/>
</dbReference>
<keyword evidence="1 6" id="KW-0285">Flavoprotein</keyword>
<evidence type="ECO:0000313" key="10">
    <source>
        <dbReference type="Proteomes" id="UP000261764"/>
    </source>
</evidence>
<dbReference type="SUPFAM" id="SSF51905">
    <property type="entry name" value="FAD/NAD(P)-binding domain"/>
    <property type="match status" value="1"/>
</dbReference>
<evidence type="ECO:0000256" key="2">
    <source>
        <dbReference type="ARBA" id="ARBA00022827"/>
    </source>
</evidence>
<comment type="catalytic activity">
    <reaction evidence="6">
        <text>[thioredoxin]-dithiol + NADP(+) = [thioredoxin]-disulfide + NADPH + H(+)</text>
        <dbReference type="Rhea" id="RHEA:20345"/>
        <dbReference type="Rhea" id="RHEA-COMP:10698"/>
        <dbReference type="Rhea" id="RHEA-COMP:10700"/>
        <dbReference type="ChEBI" id="CHEBI:15378"/>
        <dbReference type="ChEBI" id="CHEBI:29950"/>
        <dbReference type="ChEBI" id="CHEBI:50058"/>
        <dbReference type="ChEBI" id="CHEBI:57783"/>
        <dbReference type="ChEBI" id="CHEBI:58349"/>
        <dbReference type="EC" id="1.8.1.9"/>
    </reaction>
</comment>
<dbReference type="EMBL" id="HG937516">
    <property type="protein sequence ID" value="CDN40452.1"/>
    <property type="molecule type" value="Genomic_DNA"/>
</dbReference>
<evidence type="ECO:0000256" key="1">
    <source>
        <dbReference type="ARBA" id="ARBA00022630"/>
    </source>
</evidence>
<feature type="domain" description="FAD/NAD(P)-binding" evidence="8">
    <location>
        <begin position="12"/>
        <end position="298"/>
    </location>
</feature>
<dbReference type="EC" id="1.8.1.9" evidence="6"/>
<keyword evidence="3 6" id="KW-0560">Oxidoreductase</keyword>
<dbReference type="PRINTS" id="PR00368">
    <property type="entry name" value="FADPNR"/>
</dbReference>
<dbReference type="GO" id="GO:0004791">
    <property type="term" value="F:thioredoxin-disulfide reductase (NADPH) activity"/>
    <property type="evidence" value="ECO:0007669"/>
    <property type="project" value="UniProtKB-UniRule"/>
</dbReference>
<dbReference type="InterPro" id="IPR005982">
    <property type="entry name" value="Thioredox_Rdtase"/>
</dbReference>
<dbReference type="Pfam" id="PF07992">
    <property type="entry name" value="Pyr_redox_2"/>
    <property type="match status" value="1"/>
</dbReference>
<evidence type="ECO:0000259" key="8">
    <source>
        <dbReference type="Pfam" id="PF07992"/>
    </source>
</evidence>
<dbReference type="InterPro" id="IPR050097">
    <property type="entry name" value="Ferredoxin-NADP_redctase_2"/>
</dbReference>
<evidence type="ECO:0000313" key="9">
    <source>
        <dbReference type="EMBL" id="CDN40452.1"/>
    </source>
</evidence>
<gene>
    <name evidence="9" type="ORF">MAMA39_03320</name>
</gene>
<proteinExistence type="inferred from homology"/>
<dbReference type="InterPro" id="IPR008255">
    <property type="entry name" value="Pyr_nucl-diS_OxRdtase_2_AS"/>
</dbReference>
<name>A0A292IIR9_9MOLU</name>
<keyword evidence="5 6" id="KW-0676">Redox-active center</keyword>
<dbReference type="GO" id="GO:0019430">
    <property type="term" value="P:removal of superoxide radicals"/>
    <property type="evidence" value="ECO:0007669"/>
    <property type="project" value="UniProtKB-UniRule"/>
</dbReference>
<keyword evidence="2 6" id="KW-0274">FAD</keyword>
<comment type="similarity">
    <text evidence="6">Belongs to the class-II pyridine nucleotide-disulfide oxidoreductase family.</text>
</comment>
<keyword evidence="7" id="KW-0521">NADP</keyword>
<evidence type="ECO:0000256" key="3">
    <source>
        <dbReference type="ARBA" id="ARBA00023002"/>
    </source>
</evidence>
<keyword evidence="10" id="KW-1185">Reference proteome</keyword>
<dbReference type="PRINTS" id="PR00469">
    <property type="entry name" value="PNDRDTASEII"/>
</dbReference>
<comment type="cofactor">
    <cofactor evidence="7">
        <name>FAD</name>
        <dbReference type="ChEBI" id="CHEBI:57692"/>
    </cofactor>
    <text evidence="7">Binds 1 FAD per subunit.</text>
</comment>
<evidence type="ECO:0000256" key="5">
    <source>
        <dbReference type="ARBA" id="ARBA00023284"/>
    </source>
</evidence>